<comment type="caution">
    <text evidence="1">The sequence shown here is derived from an EMBL/GenBank/DDBJ whole genome shotgun (WGS) entry which is preliminary data.</text>
</comment>
<dbReference type="Proteomes" id="UP001218579">
    <property type="component" value="Unassembled WGS sequence"/>
</dbReference>
<evidence type="ECO:0000313" key="1">
    <source>
        <dbReference type="EMBL" id="MDC7677358.1"/>
    </source>
</evidence>
<evidence type="ECO:0000313" key="2">
    <source>
        <dbReference type="Proteomes" id="UP001218579"/>
    </source>
</evidence>
<name>A0ABT5HM84_9CAUL</name>
<keyword evidence="2" id="KW-1185">Reference proteome</keyword>
<reference evidence="1 2" key="1">
    <citation type="submission" date="2023-01" db="EMBL/GenBank/DDBJ databases">
        <title>Novel species of the genus Asticcacaulis isolated from rivers.</title>
        <authorList>
            <person name="Lu H."/>
        </authorList>
    </citation>
    <scope>NUCLEOTIDE SEQUENCE [LARGE SCALE GENOMIC DNA]</scope>
    <source>
        <strain evidence="1 2">LKC15W</strain>
    </source>
</reference>
<gene>
    <name evidence="1" type="ORF">PQU98_14530</name>
</gene>
<protein>
    <submittedName>
        <fullName evidence="1">DUF3445 domain-containing protein</fullName>
    </submittedName>
</protein>
<sequence length="291" mass="32716">MTPRHTPYDGSSKLFQIGLKPLDAHDWIDADVHLLTYLDAKDQVMNRAPHEVFVAEAGTEAAQGEVLHLLADHLPQRFPDTYHRFGPQIDIVPAFRRVRMDAPFLPPLLIAAGLVQEDLVLMRKGDDGWRLSAGCVCFASSWSLPEKFGKALEVIHGPVPGFSAGTRNATIMDRIFDNLTPDQPVVRWNWSVYGNDELHHPHISPPHRFDDGIYLRLERQTLRKLPVSGDILFTVRIYIDPLEALNRREDGAELAQAIAAQIEALSPEELDYKGLTVEKDRLLKRLGEIAG</sequence>
<dbReference type="Pfam" id="PF11927">
    <property type="entry name" value="HODM_asu-like"/>
    <property type="match status" value="1"/>
</dbReference>
<dbReference type="RefSeq" id="WP_272745680.1">
    <property type="nucleotide sequence ID" value="NZ_JAQQKV010000003.1"/>
</dbReference>
<accession>A0ABT5HM84</accession>
<dbReference type="InterPro" id="IPR021848">
    <property type="entry name" value="HODM_asu-like"/>
</dbReference>
<proteinExistence type="predicted"/>
<organism evidence="1 2">
    <name type="scientific">Asticcacaulis machinosus</name>
    <dbReference type="NCBI Taxonomy" id="2984211"/>
    <lineage>
        <taxon>Bacteria</taxon>
        <taxon>Pseudomonadati</taxon>
        <taxon>Pseudomonadota</taxon>
        <taxon>Alphaproteobacteria</taxon>
        <taxon>Caulobacterales</taxon>
        <taxon>Caulobacteraceae</taxon>
        <taxon>Asticcacaulis</taxon>
    </lineage>
</organism>
<dbReference type="EMBL" id="JAQQKV010000003">
    <property type="protein sequence ID" value="MDC7677358.1"/>
    <property type="molecule type" value="Genomic_DNA"/>
</dbReference>